<accession>A0A9W9YW06</accession>
<evidence type="ECO:0000256" key="3">
    <source>
        <dbReference type="ARBA" id="ARBA00022989"/>
    </source>
</evidence>
<evidence type="ECO:0000256" key="1">
    <source>
        <dbReference type="ARBA" id="ARBA00004141"/>
    </source>
</evidence>
<dbReference type="InterPro" id="IPR009030">
    <property type="entry name" value="Growth_fac_rcpt_cys_sf"/>
</dbReference>
<evidence type="ECO:0000256" key="6">
    <source>
        <dbReference type="ARBA" id="ARBA00023180"/>
    </source>
</evidence>
<feature type="transmembrane region" description="Helical" evidence="7">
    <location>
        <begin position="279"/>
        <end position="304"/>
    </location>
</feature>
<reference evidence="9" key="1">
    <citation type="submission" date="2023-01" db="EMBL/GenBank/DDBJ databases">
        <title>Genome assembly of the deep-sea coral Lophelia pertusa.</title>
        <authorList>
            <person name="Herrera S."/>
            <person name="Cordes E."/>
        </authorList>
    </citation>
    <scope>NUCLEOTIDE SEQUENCE</scope>
    <source>
        <strain evidence="9">USNM1676648</strain>
        <tissue evidence="9">Polyp</tissue>
    </source>
</reference>
<dbReference type="InterPro" id="IPR050726">
    <property type="entry name" value="mGluR"/>
</dbReference>
<gene>
    <name evidence="9" type="ORF">OS493_032068</name>
</gene>
<dbReference type="PANTHER" id="PTHR24060">
    <property type="entry name" value="METABOTROPIC GLUTAMATE RECEPTOR"/>
    <property type="match status" value="1"/>
</dbReference>
<comment type="subcellular location">
    <subcellularLocation>
        <location evidence="1">Membrane</location>
        <topology evidence="1">Multi-pass membrane protein</topology>
    </subcellularLocation>
</comment>
<dbReference type="Pfam" id="PF00003">
    <property type="entry name" value="7tm_3"/>
    <property type="match status" value="1"/>
</dbReference>
<feature type="transmembrane region" description="Helical" evidence="7">
    <location>
        <begin position="392"/>
        <end position="413"/>
    </location>
</feature>
<dbReference type="Gene3D" id="3.40.50.2300">
    <property type="match status" value="2"/>
</dbReference>
<dbReference type="InterPro" id="IPR011500">
    <property type="entry name" value="GPCR_3_9-Cys_dom"/>
</dbReference>
<dbReference type="SUPFAM" id="SSF57184">
    <property type="entry name" value="Growth factor receptor domain"/>
    <property type="match status" value="1"/>
</dbReference>
<evidence type="ECO:0000259" key="8">
    <source>
        <dbReference type="PROSITE" id="PS50259"/>
    </source>
</evidence>
<dbReference type="GO" id="GO:0004930">
    <property type="term" value="F:G protein-coupled receptor activity"/>
    <property type="evidence" value="ECO:0007669"/>
    <property type="project" value="InterPro"/>
</dbReference>
<dbReference type="AlphaFoldDB" id="A0A9W9YW06"/>
<evidence type="ECO:0000313" key="10">
    <source>
        <dbReference type="Proteomes" id="UP001163046"/>
    </source>
</evidence>
<dbReference type="InterPro" id="IPR017978">
    <property type="entry name" value="GPCR_3_C"/>
</dbReference>
<dbReference type="Proteomes" id="UP001163046">
    <property type="component" value="Unassembled WGS sequence"/>
</dbReference>
<dbReference type="SUPFAM" id="SSF53822">
    <property type="entry name" value="Periplasmic binding protein-like I"/>
    <property type="match status" value="1"/>
</dbReference>
<feature type="domain" description="G-protein coupled receptors family 3 profile" evidence="8">
    <location>
        <begin position="174"/>
        <end position="434"/>
    </location>
</feature>
<evidence type="ECO:0000313" key="9">
    <source>
        <dbReference type="EMBL" id="KAJ7370502.1"/>
    </source>
</evidence>
<sequence>MQKGRGLLANGDCPSVKNGVKPSDILTYIKNLSFTGKLGFPIVFDKYGDIKGNYLVKSLQPDPVSSQGKKFVTLGTWDWATRKLHFHNATNISWNGWNPRVPFSRCSSPCEPGYYKVQGYLPCCWKCVQCPFGAITKRTSQSECAICPLGFTSNENHTRCLKLPEVYLQWDSKTGSAILAFSGLGFLSTAFTLGVFYRYRNSAVVKASTREYSLLILLMIAGMFLLPLLHIGKATDIVCKAQPFCIGFVVTFWASLMLTKTRRLLLIFKNKTLPSKVGFGIRLQLHIAVLLTLVIVAAIIPWILSFPPEVTFHYYDTYVGVDCGEKANKLLMIILGYAAVLAIPSTYLAYRARNLPANFNETRLIGFTMFTVCVIWIIFVPCYYDSDVENRSIVLCFALIMTGFTMLLCMFSIRLRIIFFQPEKNKTELVRASMLDYTMRVRNGSTAATDHLRRMSVVTVGTFSVPSKAH</sequence>
<dbReference type="CDD" id="cd13953">
    <property type="entry name" value="7tm_classC_mGluR-like"/>
    <property type="match status" value="1"/>
</dbReference>
<feature type="transmembrane region" description="Helical" evidence="7">
    <location>
        <begin position="211"/>
        <end position="229"/>
    </location>
</feature>
<feature type="transmembrane region" description="Helical" evidence="7">
    <location>
        <begin position="177"/>
        <end position="199"/>
    </location>
</feature>
<dbReference type="OrthoDB" id="5984008at2759"/>
<keyword evidence="5" id="KW-0675">Receptor</keyword>
<evidence type="ECO:0000256" key="2">
    <source>
        <dbReference type="ARBA" id="ARBA00022692"/>
    </source>
</evidence>
<feature type="transmembrane region" description="Helical" evidence="7">
    <location>
        <begin position="330"/>
        <end position="350"/>
    </location>
</feature>
<evidence type="ECO:0000256" key="7">
    <source>
        <dbReference type="SAM" id="Phobius"/>
    </source>
</evidence>
<dbReference type="PRINTS" id="PR00248">
    <property type="entry name" value="GPCRMGR"/>
</dbReference>
<dbReference type="Gene3D" id="2.10.50.30">
    <property type="entry name" value="GPCR, family 3, nine cysteines domain"/>
    <property type="match status" value="1"/>
</dbReference>
<keyword evidence="6" id="KW-0325">Glycoprotein</keyword>
<dbReference type="FunFam" id="2.10.50.30:FF:000005">
    <property type="entry name" value="Metabotropic glutamate receptor"/>
    <property type="match status" value="1"/>
</dbReference>
<keyword evidence="2 7" id="KW-0812">Transmembrane</keyword>
<keyword evidence="4 7" id="KW-0472">Membrane</keyword>
<dbReference type="InterPro" id="IPR028082">
    <property type="entry name" value="Peripla_BP_I"/>
</dbReference>
<dbReference type="EMBL" id="MU826864">
    <property type="protein sequence ID" value="KAJ7370502.1"/>
    <property type="molecule type" value="Genomic_DNA"/>
</dbReference>
<keyword evidence="10" id="KW-1185">Reference proteome</keyword>
<dbReference type="InterPro" id="IPR000337">
    <property type="entry name" value="GPCR_3"/>
</dbReference>
<feature type="transmembrane region" description="Helical" evidence="7">
    <location>
        <begin position="241"/>
        <end position="258"/>
    </location>
</feature>
<evidence type="ECO:0000256" key="5">
    <source>
        <dbReference type="ARBA" id="ARBA00023170"/>
    </source>
</evidence>
<evidence type="ECO:0000256" key="4">
    <source>
        <dbReference type="ARBA" id="ARBA00023136"/>
    </source>
</evidence>
<dbReference type="GO" id="GO:0016020">
    <property type="term" value="C:membrane"/>
    <property type="evidence" value="ECO:0007669"/>
    <property type="project" value="UniProtKB-SubCell"/>
</dbReference>
<keyword evidence="3 7" id="KW-1133">Transmembrane helix</keyword>
<organism evidence="9 10">
    <name type="scientific">Desmophyllum pertusum</name>
    <dbReference type="NCBI Taxonomy" id="174260"/>
    <lineage>
        <taxon>Eukaryota</taxon>
        <taxon>Metazoa</taxon>
        <taxon>Cnidaria</taxon>
        <taxon>Anthozoa</taxon>
        <taxon>Hexacorallia</taxon>
        <taxon>Scleractinia</taxon>
        <taxon>Caryophylliina</taxon>
        <taxon>Caryophylliidae</taxon>
        <taxon>Desmophyllum</taxon>
    </lineage>
</organism>
<name>A0A9W9YW06_9CNID</name>
<comment type="caution">
    <text evidence="9">The sequence shown here is derived from an EMBL/GenBank/DDBJ whole genome shotgun (WGS) entry which is preliminary data.</text>
</comment>
<feature type="transmembrane region" description="Helical" evidence="7">
    <location>
        <begin position="362"/>
        <end position="380"/>
    </location>
</feature>
<proteinExistence type="predicted"/>
<dbReference type="InterPro" id="IPR038550">
    <property type="entry name" value="GPCR_3_9-Cys_sf"/>
</dbReference>
<dbReference type="PROSITE" id="PS50259">
    <property type="entry name" value="G_PROTEIN_RECEP_F3_4"/>
    <property type="match status" value="1"/>
</dbReference>
<protein>
    <recommendedName>
        <fullName evidence="8">G-protein coupled receptors family 3 profile domain-containing protein</fullName>
    </recommendedName>
</protein>
<dbReference type="Pfam" id="PF07562">
    <property type="entry name" value="NCD3G"/>
    <property type="match status" value="1"/>
</dbReference>